<dbReference type="KEGG" id="mut:GVT53_07985"/>
<dbReference type="PANTHER" id="PTHR39217:SF1">
    <property type="entry name" value="GLUTATHIONE SYNTHETASE"/>
    <property type="match status" value="1"/>
</dbReference>
<dbReference type="InterPro" id="IPR053191">
    <property type="entry name" value="DcsG_Biosynth_Enzyme"/>
</dbReference>
<accession>A0A6G7J1T1</accession>
<dbReference type="RefSeq" id="WP_166248153.1">
    <property type="nucleotide sequence ID" value="NZ_CP049616.1"/>
</dbReference>
<dbReference type="SUPFAM" id="SSF56059">
    <property type="entry name" value="Glutathione synthetase ATP-binding domain-like"/>
    <property type="match status" value="1"/>
</dbReference>
<proteinExistence type="predicted"/>
<sequence length="308" mass="35628">MKLDIVVLTDRRYVAPEKKTPYIENVLQEDQLVLDALENQGLKAVRKAWDDPDFDWSTTKYALFRTTWDYFDRYAEFSKWLQKTSEQTQFINSKKLIYWNIDKHYLQDISKAGITIPKTTFIEKGTVITLNQTIERAKSEYGFTSDTYTLKPCVSGAARHTYKIEENAIADYENIFQQLVKEEAMMLQEFQHNIVSEGEISMMVFNGEFTHAVLKIAKSGDFRVQDDFGGTVHPYSPSAEQIVFAKNVVHATPELPVYARVDIFKDNNGNWALAELEIFEPELWFRLNPEASVTLAKAIKETRTFNQS</sequence>
<dbReference type="AlphaFoldDB" id="A0A6G7J1T1"/>
<keyword evidence="3" id="KW-1185">Reference proteome</keyword>
<dbReference type="Pfam" id="PF08443">
    <property type="entry name" value="RimK"/>
    <property type="match status" value="1"/>
</dbReference>
<reference evidence="2 3" key="1">
    <citation type="submission" date="2020-02" db="EMBL/GenBank/DDBJ databases">
        <title>Complete genome of Muricauda sp. 501str8.</title>
        <authorList>
            <person name="Dong B."/>
            <person name="Zhu S."/>
            <person name="Yang J."/>
            <person name="Chen J."/>
        </authorList>
    </citation>
    <scope>NUCLEOTIDE SEQUENCE [LARGE SCALE GENOMIC DNA]</scope>
    <source>
        <strain evidence="2 3">501str8</strain>
    </source>
</reference>
<feature type="domain" description="ATP-grasp fold RimK-type" evidence="1">
    <location>
        <begin position="181"/>
        <end position="270"/>
    </location>
</feature>
<dbReference type="EMBL" id="CP049616">
    <property type="protein sequence ID" value="QII44620.1"/>
    <property type="molecule type" value="Genomic_DNA"/>
</dbReference>
<gene>
    <name evidence="2" type="ORF">GVT53_07985</name>
</gene>
<protein>
    <recommendedName>
        <fullName evidence="1">ATP-grasp fold RimK-type domain-containing protein</fullName>
    </recommendedName>
</protein>
<dbReference type="Gene3D" id="3.30.470.20">
    <property type="entry name" value="ATP-grasp fold, B domain"/>
    <property type="match status" value="1"/>
</dbReference>
<organism evidence="2 3">
    <name type="scientific">Flagellimonas oceani</name>
    <dbReference type="NCBI Taxonomy" id="2698672"/>
    <lineage>
        <taxon>Bacteria</taxon>
        <taxon>Pseudomonadati</taxon>
        <taxon>Bacteroidota</taxon>
        <taxon>Flavobacteriia</taxon>
        <taxon>Flavobacteriales</taxon>
        <taxon>Flavobacteriaceae</taxon>
        <taxon>Flagellimonas</taxon>
    </lineage>
</organism>
<name>A0A6G7J1T1_9FLAO</name>
<evidence type="ECO:0000313" key="2">
    <source>
        <dbReference type="EMBL" id="QII44620.1"/>
    </source>
</evidence>
<evidence type="ECO:0000313" key="3">
    <source>
        <dbReference type="Proteomes" id="UP000502928"/>
    </source>
</evidence>
<dbReference type="Proteomes" id="UP000502928">
    <property type="component" value="Chromosome"/>
</dbReference>
<evidence type="ECO:0000259" key="1">
    <source>
        <dbReference type="Pfam" id="PF08443"/>
    </source>
</evidence>
<dbReference type="PANTHER" id="PTHR39217">
    <property type="match status" value="1"/>
</dbReference>
<dbReference type="InterPro" id="IPR013651">
    <property type="entry name" value="ATP-grasp_RimK-type"/>
</dbReference>